<evidence type="ECO:0000313" key="2">
    <source>
        <dbReference type="EMBL" id="GAA0610627.1"/>
    </source>
</evidence>
<proteinExistence type="predicted"/>
<keyword evidence="1" id="KW-0812">Transmembrane</keyword>
<evidence type="ECO:0008006" key="4">
    <source>
        <dbReference type="Google" id="ProtNLM"/>
    </source>
</evidence>
<sequence length="522" mass="54825">MRSTAGREPAILAALFWVPFALAAAWIVASPPHSVDGPAHLLGARAIADHGEPVYARYYELDWFPTPNLAGTRVLAVLVDVGGLRLAATVMLLLAALGTPLALRYALRAIRPESTWLAIAALPLCFGYLYFYGFWNYCLGTALALACVGLTLRAAPAWRPGPTLALAALLTLTWLTHLVPFVAAVLFLGATVVTGPRRLGAWLAPAATVLPGAVLSLAYLLHTDSGDGPTWTSPLGRVVGLVSLHTTVTTYSRWEDVVAAVIALVLVTLALVARRAVPASGARAASAAAGLAATAAAVLVLATPASFGLDFGLIDERLAVFPVLFALLWLAARPPEPRIALIAAVALVVATGALALVRLPKLADYDDLAAEYLAAGEFVEPGSTLVALRFANLGPDAGRNREWDPTRHLASELAARRHAVDVGHYEAVLDYFPARFRPEVNPRTVLDPELTGLGSVPPQIALAQLPALAPVYVLVVGAADASGPAAHVLEETRLVLARHFEKVGTTGRGLVEVWRSVPAGSG</sequence>
<keyword evidence="1" id="KW-1133">Transmembrane helix</keyword>
<accession>A0ABN1GFS7</accession>
<feature type="transmembrane region" description="Helical" evidence="1">
    <location>
        <begin position="200"/>
        <end position="221"/>
    </location>
</feature>
<dbReference type="Proteomes" id="UP001500957">
    <property type="component" value="Unassembled WGS sequence"/>
</dbReference>
<comment type="caution">
    <text evidence="2">The sequence shown here is derived from an EMBL/GenBank/DDBJ whole genome shotgun (WGS) entry which is preliminary data.</text>
</comment>
<gene>
    <name evidence="2" type="ORF">GCM10009547_10830</name>
</gene>
<feature type="transmembrane region" description="Helical" evidence="1">
    <location>
        <begin position="313"/>
        <end position="332"/>
    </location>
</feature>
<name>A0ABN1GFS7_9ACTN</name>
<feature type="transmembrane region" description="Helical" evidence="1">
    <location>
        <begin position="164"/>
        <end position="188"/>
    </location>
</feature>
<feature type="transmembrane region" description="Helical" evidence="1">
    <location>
        <begin position="257"/>
        <end position="273"/>
    </location>
</feature>
<dbReference type="RefSeq" id="WP_344602429.1">
    <property type="nucleotide sequence ID" value="NZ_BAAAHE010000008.1"/>
</dbReference>
<keyword evidence="1" id="KW-0472">Membrane</keyword>
<evidence type="ECO:0000256" key="1">
    <source>
        <dbReference type="SAM" id="Phobius"/>
    </source>
</evidence>
<reference evidence="2 3" key="1">
    <citation type="journal article" date="2019" name="Int. J. Syst. Evol. Microbiol.">
        <title>The Global Catalogue of Microorganisms (GCM) 10K type strain sequencing project: providing services to taxonomists for standard genome sequencing and annotation.</title>
        <authorList>
            <consortium name="The Broad Institute Genomics Platform"/>
            <consortium name="The Broad Institute Genome Sequencing Center for Infectious Disease"/>
            <person name="Wu L."/>
            <person name="Ma J."/>
        </authorList>
    </citation>
    <scope>NUCLEOTIDE SEQUENCE [LARGE SCALE GENOMIC DNA]</scope>
    <source>
        <strain evidence="2 3">JCM 10671</strain>
    </source>
</reference>
<protein>
    <recommendedName>
        <fullName evidence="4">Dolichyl-phosphate-mannose-protein mannosyltransferase</fullName>
    </recommendedName>
</protein>
<feature type="transmembrane region" description="Helical" evidence="1">
    <location>
        <begin position="339"/>
        <end position="357"/>
    </location>
</feature>
<feature type="transmembrane region" description="Helical" evidence="1">
    <location>
        <begin position="83"/>
        <end position="103"/>
    </location>
</feature>
<feature type="transmembrane region" description="Helical" evidence="1">
    <location>
        <begin position="115"/>
        <end position="135"/>
    </location>
</feature>
<organism evidence="2 3">
    <name type="scientific">Sporichthya brevicatena</name>
    <dbReference type="NCBI Taxonomy" id="171442"/>
    <lineage>
        <taxon>Bacteria</taxon>
        <taxon>Bacillati</taxon>
        <taxon>Actinomycetota</taxon>
        <taxon>Actinomycetes</taxon>
        <taxon>Sporichthyales</taxon>
        <taxon>Sporichthyaceae</taxon>
        <taxon>Sporichthya</taxon>
    </lineage>
</organism>
<keyword evidence="3" id="KW-1185">Reference proteome</keyword>
<dbReference type="EMBL" id="BAAAHE010000008">
    <property type="protein sequence ID" value="GAA0610627.1"/>
    <property type="molecule type" value="Genomic_DNA"/>
</dbReference>
<evidence type="ECO:0000313" key="3">
    <source>
        <dbReference type="Proteomes" id="UP001500957"/>
    </source>
</evidence>
<feature type="transmembrane region" description="Helical" evidence="1">
    <location>
        <begin position="285"/>
        <end position="307"/>
    </location>
</feature>